<evidence type="ECO:0000313" key="2">
    <source>
        <dbReference type="Proteomes" id="UP000800096"/>
    </source>
</evidence>
<reference evidence="1" key="1">
    <citation type="journal article" date="2020" name="Stud. Mycol.">
        <title>101 Dothideomycetes genomes: a test case for predicting lifestyles and emergence of pathogens.</title>
        <authorList>
            <person name="Haridas S."/>
            <person name="Albert R."/>
            <person name="Binder M."/>
            <person name="Bloem J."/>
            <person name="Labutti K."/>
            <person name="Salamov A."/>
            <person name="Andreopoulos B."/>
            <person name="Baker S."/>
            <person name="Barry K."/>
            <person name="Bills G."/>
            <person name="Bluhm B."/>
            <person name="Cannon C."/>
            <person name="Castanera R."/>
            <person name="Culley D."/>
            <person name="Daum C."/>
            <person name="Ezra D."/>
            <person name="Gonzalez J."/>
            <person name="Henrissat B."/>
            <person name="Kuo A."/>
            <person name="Liang C."/>
            <person name="Lipzen A."/>
            <person name="Lutzoni F."/>
            <person name="Magnuson J."/>
            <person name="Mondo S."/>
            <person name="Nolan M."/>
            <person name="Ohm R."/>
            <person name="Pangilinan J."/>
            <person name="Park H.-J."/>
            <person name="Ramirez L."/>
            <person name="Alfaro M."/>
            <person name="Sun H."/>
            <person name="Tritt A."/>
            <person name="Yoshinaga Y."/>
            <person name="Zwiers L.-H."/>
            <person name="Turgeon B."/>
            <person name="Goodwin S."/>
            <person name="Spatafora J."/>
            <person name="Crous P."/>
            <person name="Grigoriev I."/>
        </authorList>
    </citation>
    <scope>NUCLEOTIDE SEQUENCE</scope>
    <source>
        <strain evidence="1">HMLAC05119</strain>
    </source>
</reference>
<proteinExistence type="predicted"/>
<evidence type="ECO:0000313" key="1">
    <source>
        <dbReference type="EMBL" id="KAF1918532.1"/>
    </source>
</evidence>
<protein>
    <recommendedName>
        <fullName evidence="3">Armadillo-type protein</fullName>
    </recommendedName>
</protein>
<organism evidence="1 2">
    <name type="scientific">Ampelomyces quisqualis</name>
    <name type="common">Powdery mildew agent</name>
    <dbReference type="NCBI Taxonomy" id="50730"/>
    <lineage>
        <taxon>Eukaryota</taxon>
        <taxon>Fungi</taxon>
        <taxon>Dikarya</taxon>
        <taxon>Ascomycota</taxon>
        <taxon>Pezizomycotina</taxon>
        <taxon>Dothideomycetes</taxon>
        <taxon>Pleosporomycetidae</taxon>
        <taxon>Pleosporales</taxon>
        <taxon>Pleosporineae</taxon>
        <taxon>Phaeosphaeriaceae</taxon>
        <taxon>Ampelomyces</taxon>
    </lineage>
</organism>
<sequence length="238" mass="27005">MASVNGDSAADIFFRAFKDCVDNIIYTLQNDINNPETTSSIHAIAQQLNGDYTRLTYVNDVIQARIWQDETWAPSAAVEVYRVLATEVSPELSAPGLPMKGAYLVRYELMKTCQRQFERTMAEPTWNYGFINFLGQLCTFDKMTSTTTGIVLHILDNMVSSNALTTGDNFDLLMRFLMLAGPFLDNQPQGWEHLSVRMGQLQERIRSCKVSVWLAVQGVMRLRGHDWQTEEEEGTCQI</sequence>
<accession>A0A6A5QSZ2</accession>
<dbReference type="OrthoDB" id="3688717at2759"/>
<dbReference type="InterPro" id="IPR016024">
    <property type="entry name" value="ARM-type_fold"/>
</dbReference>
<dbReference type="AlphaFoldDB" id="A0A6A5QSZ2"/>
<dbReference type="Gene3D" id="1.25.40.180">
    <property type="match status" value="1"/>
</dbReference>
<dbReference type="EMBL" id="ML979134">
    <property type="protein sequence ID" value="KAF1918532.1"/>
    <property type="molecule type" value="Genomic_DNA"/>
</dbReference>
<keyword evidence="2" id="KW-1185">Reference proteome</keyword>
<evidence type="ECO:0008006" key="3">
    <source>
        <dbReference type="Google" id="ProtNLM"/>
    </source>
</evidence>
<dbReference type="Proteomes" id="UP000800096">
    <property type="component" value="Unassembled WGS sequence"/>
</dbReference>
<name>A0A6A5QSZ2_AMPQU</name>
<dbReference type="SUPFAM" id="SSF48371">
    <property type="entry name" value="ARM repeat"/>
    <property type="match status" value="1"/>
</dbReference>
<gene>
    <name evidence="1" type="ORF">BDU57DRAFT_495542</name>
</gene>